<evidence type="ECO:0000313" key="2">
    <source>
        <dbReference type="EMBL" id="KAK8872521.1"/>
    </source>
</evidence>
<feature type="compositionally biased region" description="Basic residues" evidence="1">
    <location>
        <begin position="33"/>
        <end position="44"/>
    </location>
</feature>
<feature type="region of interest" description="Disordered" evidence="1">
    <location>
        <begin position="1"/>
        <end position="80"/>
    </location>
</feature>
<reference evidence="2 3" key="1">
    <citation type="journal article" date="2024" name="IMA Fungus">
        <title>Apiospora arundinis, a panoply of carbohydrate-active enzymes and secondary metabolites.</title>
        <authorList>
            <person name="Sorensen T."/>
            <person name="Petersen C."/>
            <person name="Muurmann A.T."/>
            <person name="Christiansen J.V."/>
            <person name="Brundto M.L."/>
            <person name="Overgaard C.K."/>
            <person name="Boysen A.T."/>
            <person name="Wollenberg R.D."/>
            <person name="Larsen T.O."/>
            <person name="Sorensen J.L."/>
            <person name="Nielsen K.L."/>
            <person name="Sondergaard T.E."/>
        </authorList>
    </citation>
    <scope>NUCLEOTIDE SEQUENCE [LARGE SCALE GENOMIC DNA]</scope>
    <source>
        <strain evidence="2 3">AAU 773</strain>
    </source>
</reference>
<sequence>MAGTHTIGTGGASGGGEPPKKPNLPHALDRFARRFKIKNKKNTKKRDESQETSETSVSQDETPGESAPVAQPADDSLPPIVWTDVPGGGITTVVAPQHYVRAYTMLANRLTEEMGDPGWGGARLFYDGDYSSPHVIRLTVYTDGRAIGVNSCHRDT</sequence>
<accession>A0ABR2J3Z7</accession>
<gene>
    <name evidence="2" type="ORF">PGQ11_003035</name>
</gene>
<comment type="caution">
    <text evidence="2">The sequence shown here is derived from an EMBL/GenBank/DDBJ whole genome shotgun (WGS) entry which is preliminary data.</text>
</comment>
<dbReference type="Proteomes" id="UP001390339">
    <property type="component" value="Unassembled WGS sequence"/>
</dbReference>
<proteinExistence type="predicted"/>
<feature type="compositionally biased region" description="Gly residues" evidence="1">
    <location>
        <begin position="8"/>
        <end position="17"/>
    </location>
</feature>
<protein>
    <submittedName>
        <fullName evidence="2">Uncharacterized protein</fullName>
    </submittedName>
</protein>
<keyword evidence="3" id="KW-1185">Reference proteome</keyword>
<evidence type="ECO:0000313" key="3">
    <source>
        <dbReference type="Proteomes" id="UP001390339"/>
    </source>
</evidence>
<evidence type="ECO:0000256" key="1">
    <source>
        <dbReference type="SAM" id="MobiDB-lite"/>
    </source>
</evidence>
<feature type="compositionally biased region" description="Low complexity" evidence="1">
    <location>
        <begin position="52"/>
        <end position="61"/>
    </location>
</feature>
<name>A0ABR2J3Z7_9PEZI</name>
<organism evidence="2 3">
    <name type="scientific">Apiospora arundinis</name>
    <dbReference type="NCBI Taxonomy" id="335852"/>
    <lineage>
        <taxon>Eukaryota</taxon>
        <taxon>Fungi</taxon>
        <taxon>Dikarya</taxon>
        <taxon>Ascomycota</taxon>
        <taxon>Pezizomycotina</taxon>
        <taxon>Sordariomycetes</taxon>
        <taxon>Xylariomycetidae</taxon>
        <taxon>Amphisphaeriales</taxon>
        <taxon>Apiosporaceae</taxon>
        <taxon>Apiospora</taxon>
    </lineage>
</organism>
<dbReference type="EMBL" id="JAPCWZ010000003">
    <property type="protein sequence ID" value="KAK8872521.1"/>
    <property type="molecule type" value="Genomic_DNA"/>
</dbReference>